<dbReference type="Gene3D" id="3.20.20.190">
    <property type="entry name" value="Phosphatidylinositol (PI) phosphodiesterase"/>
    <property type="match status" value="1"/>
</dbReference>
<evidence type="ECO:0000313" key="3">
    <source>
        <dbReference type="Proteomes" id="UP000223968"/>
    </source>
</evidence>
<sequence length="544" mass="61512">MRTHRLLAVLACFNFPLIYAIPLGQPVTDCEGECSQFNRSPSNNAKFLSIRDDNGQCSPKDKTYSDEDMPDGIYEADSSPGSQYITIVNLTPYRCPQGRARQNLAEYSEDVGDTPVDTNGEAYYKIEGTDKKFSVKATTKIPDKHPRRAVIDLTGMGLGRREYKFPDKRLPVTLVITGSEEYGFTTSLKHGPGNWMRRMYSVIGDRDIQHIVLPGTHDSAMSTISGKITSIGTKENTQTQGINIYSQLKAGARWFDLRIGTVHPVPDDGSWEFWSMHVNDELAEIAVGNTGESLDQVILEINNFTNENPGEVIFFRVRYLVGLRQVPSLGPVYWGEKIWHDFINKLKKVNNRCPDMDTKVQFQKQKASYFMDRNGGNGCVVFLLDEKNLKEAPSKHSVKDGIYSATMVDFWDNWSEKEDIREMANDQIADWQGVDRKSNKDNRLLNGQWLVSADIVETTFEGIENLSVNGANPVLYWKGVNNMSPEKWPNILMVDYIGVVVPGETEWEQLSAELYTLVVGLNLYMISENCRDISKRRSPLLPKV</sequence>
<keyword evidence="3" id="KW-1185">Reference proteome</keyword>
<feature type="chain" id="PRO_5012383177" description="Phosphatidylinositol-specific phospholipase C X domain-containing protein" evidence="1">
    <location>
        <begin position="21"/>
        <end position="544"/>
    </location>
</feature>
<keyword evidence="1" id="KW-0732">Signal</keyword>
<name>A0A2B7WK82_9EURO</name>
<evidence type="ECO:0008006" key="4">
    <source>
        <dbReference type="Google" id="ProtNLM"/>
    </source>
</evidence>
<dbReference type="GO" id="GO:0008081">
    <property type="term" value="F:phosphoric diester hydrolase activity"/>
    <property type="evidence" value="ECO:0007669"/>
    <property type="project" value="InterPro"/>
</dbReference>
<reference evidence="2 3" key="1">
    <citation type="submission" date="2017-10" db="EMBL/GenBank/DDBJ databases">
        <title>Comparative genomics in systemic dimorphic fungi from Ajellomycetaceae.</title>
        <authorList>
            <person name="Munoz J.F."/>
            <person name="Mcewen J.G."/>
            <person name="Clay O.K."/>
            <person name="Cuomo C.A."/>
        </authorList>
    </citation>
    <scope>NUCLEOTIDE SEQUENCE [LARGE SCALE GENOMIC DNA]</scope>
    <source>
        <strain evidence="2 3">UAMH5409</strain>
    </source>
</reference>
<dbReference type="SUPFAM" id="SSF51695">
    <property type="entry name" value="PLC-like phosphodiesterases"/>
    <property type="match status" value="1"/>
</dbReference>
<dbReference type="PANTHER" id="PTHR13593">
    <property type="match status" value="1"/>
</dbReference>
<dbReference type="InterPro" id="IPR017946">
    <property type="entry name" value="PLC-like_Pdiesterase_TIM-brl"/>
</dbReference>
<dbReference type="Proteomes" id="UP000223968">
    <property type="component" value="Unassembled WGS sequence"/>
</dbReference>
<dbReference type="InterPro" id="IPR051057">
    <property type="entry name" value="PI-PLC_domain"/>
</dbReference>
<gene>
    <name evidence="2" type="ORF">AJ79_09390</name>
</gene>
<dbReference type="PANTHER" id="PTHR13593:SF143">
    <property type="entry name" value="PHOSPHATIDYLINOSITOL-SPECIFIC PHOSPHOLIPASE C X DOMAIN-CONTAINING PROTEIN"/>
    <property type="match status" value="1"/>
</dbReference>
<evidence type="ECO:0000313" key="2">
    <source>
        <dbReference type="EMBL" id="PGG96948.1"/>
    </source>
</evidence>
<organism evidence="2 3">
    <name type="scientific">Helicocarpus griseus UAMH5409</name>
    <dbReference type="NCBI Taxonomy" id="1447875"/>
    <lineage>
        <taxon>Eukaryota</taxon>
        <taxon>Fungi</taxon>
        <taxon>Dikarya</taxon>
        <taxon>Ascomycota</taxon>
        <taxon>Pezizomycotina</taxon>
        <taxon>Eurotiomycetes</taxon>
        <taxon>Eurotiomycetidae</taxon>
        <taxon>Onygenales</taxon>
        <taxon>Ajellomycetaceae</taxon>
        <taxon>Helicocarpus</taxon>
    </lineage>
</organism>
<dbReference type="AlphaFoldDB" id="A0A2B7WK82"/>
<proteinExistence type="predicted"/>
<accession>A0A2B7WK82</accession>
<feature type="signal peptide" evidence="1">
    <location>
        <begin position="1"/>
        <end position="20"/>
    </location>
</feature>
<protein>
    <recommendedName>
        <fullName evidence="4">Phosphatidylinositol-specific phospholipase C X domain-containing protein</fullName>
    </recommendedName>
</protein>
<evidence type="ECO:0000256" key="1">
    <source>
        <dbReference type="SAM" id="SignalP"/>
    </source>
</evidence>
<dbReference type="OrthoDB" id="1046782at2759"/>
<dbReference type="GO" id="GO:0006629">
    <property type="term" value="P:lipid metabolic process"/>
    <property type="evidence" value="ECO:0007669"/>
    <property type="project" value="InterPro"/>
</dbReference>
<dbReference type="PROSITE" id="PS50007">
    <property type="entry name" value="PIPLC_X_DOMAIN"/>
    <property type="match status" value="1"/>
</dbReference>
<comment type="caution">
    <text evidence="2">The sequence shown here is derived from an EMBL/GenBank/DDBJ whole genome shotgun (WGS) entry which is preliminary data.</text>
</comment>
<dbReference type="EMBL" id="PDNB01000262">
    <property type="protein sequence ID" value="PGG96948.1"/>
    <property type="molecule type" value="Genomic_DNA"/>
</dbReference>